<dbReference type="InterPro" id="IPR023158">
    <property type="entry name" value="YerB-like_sf"/>
</dbReference>
<feature type="domain" description="DUF3048" evidence="3">
    <location>
        <begin position="260"/>
        <end position="374"/>
    </location>
</feature>
<name>A0A2G9YQW0_9BACT</name>
<dbReference type="Gene3D" id="3.50.90.10">
    <property type="entry name" value="YerB-like"/>
    <property type="match status" value="1"/>
</dbReference>
<feature type="domain" description="DUF3048" evidence="2">
    <location>
        <begin position="93"/>
        <end position="233"/>
    </location>
</feature>
<keyword evidence="1" id="KW-0812">Transmembrane</keyword>
<dbReference type="Pfam" id="PF11258">
    <property type="entry name" value="DUF3048"/>
    <property type="match status" value="1"/>
</dbReference>
<dbReference type="Proteomes" id="UP000231567">
    <property type="component" value="Unassembled WGS sequence"/>
</dbReference>
<dbReference type="InterPro" id="IPR035328">
    <property type="entry name" value="DUF3048_C"/>
</dbReference>
<evidence type="ECO:0008006" key="6">
    <source>
        <dbReference type="Google" id="ProtNLM"/>
    </source>
</evidence>
<keyword evidence="1" id="KW-1133">Transmembrane helix</keyword>
<evidence type="ECO:0000259" key="2">
    <source>
        <dbReference type="Pfam" id="PF11258"/>
    </source>
</evidence>
<organism evidence="4 5">
    <name type="scientific">Candidatus Nealsonbacteria bacterium CG23_combo_of_CG06-09_8_20_14_all_40_13</name>
    <dbReference type="NCBI Taxonomy" id="1974724"/>
    <lineage>
        <taxon>Bacteria</taxon>
        <taxon>Candidatus Nealsoniibacteriota</taxon>
    </lineage>
</organism>
<evidence type="ECO:0000313" key="4">
    <source>
        <dbReference type="EMBL" id="PIP21616.1"/>
    </source>
</evidence>
<dbReference type="InterPro" id="IPR021416">
    <property type="entry name" value="DUF3048_N"/>
</dbReference>
<proteinExistence type="predicted"/>
<gene>
    <name evidence="4" type="ORF">COX39_02015</name>
</gene>
<keyword evidence="1" id="KW-0472">Membrane</keyword>
<sequence>MISNFVQEKDNQNPSEQPQNKKFWSKIKDFFKSKKGRIILVVTVCVIVFGLTGLQVYNTFFKPDKADSGSQNGNLPDIDKRQAELVVSPLDGTLVEKSRANRHPLAVVIENHPDARPQYGLGSASLVYEAISEGGITRFLAIYGPGSADKVGPVRSARTFFIDWLAEFDAFFAHIGGNLDALDKIKTDKIKDLDQFAVGSLAYWRVPQVGKATEHTMFSSTLKLYDVAASKGWDVNSARFTAYQFKEDAKAGERPVAQTVAVDYSAQEYNVRWLYVPKDNVYSRELAGAAHKDGATGAQLQAKNVVVIEMQRWYAPTRINESGWAMKTIGEGKAKVFQDGKAIEGTWKKTGRTERTLLYTTSGEQVKFNPGVTWFEIVSPGTAIKVQ</sequence>
<dbReference type="EMBL" id="PCRM01000028">
    <property type="protein sequence ID" value="PIP21616.1"/>
    <property type="molecule type" value="Genomic_DNA"/>
</dbReference>
<evidence type="ECO:0000256" key="1">
    <source>
        <dbReference type="SAM" id="Phobius"/>
    </source>
</evidence>
<accession>A0A2G9YQW0</accession>
<feature type="transmembrane region" description="Helical" evidence="1">
    <location>
        <begin position="38"/>
        <end position="57"/>
    </location>
</feature>
<dbReference type="SUPFAM" id="SSF159774">
    <property type="entry name" value="YerB-like"/>
    <property type="match status" value="1"/>
</dbReference>
<reference evidence="4 5" key="1">
    <citation type="submission" date="2017-09" db="EMBL/GenBank/DDBJ databases">
        <title>Depth-based differentiation of microbial function through sediment-hosted aquifers and enrichment of novel symbionts in the deep terrestrial subsurface.</title>
        <authorList>
            <person name="Probst A.J."/>
            <person name="Ladd B."/>
            <person name="Jarett J.K."/>
            <person name="Geller-Mcgrath D.E."/>
            <person name="Sieber C.M."/>
            <person name="Emerson J.B."/>
            <person name="Anantharaman K."/>
            <person name="Thomas B.C."/>
            <person name="Malmstrom R."/>
            <person name="Stieglmeier M."/>
            <person name="Klingl A."/>
            <person name="Woyke T."/>
            <person name="Ryan C.M."/>
            <person name="Banfield J.F."/>
        </authorList>
    </citation>
    <scope>NUCLEOTIDE SEQUENCE [LARGE SCALE GENOMIC DNA]</scope>
    <source>
        <strain evidence="4">CG23_combo_of_CG06-09_8_20_14_all_40_13</strain>
    </source>
</reference>
<evidence type="ECO:0000313" key="5">
    <source>
        <dbReference type="Proteomes" id="UP000231567"/>
    </source>
</evidence>
<comment type="caution">
    <text evidence="4">The sequence shown here is derived from an EMBL/GenBank/DDBJ whole genome shotgun (WGS) entry which is preliminary data.</text>
</comment>
<evidence type="ECO:0000259" key="3">
    <source>
        <dbReference type="Pfam" id="PF17479"/>
    </source>
</evidence>
<dbReference type="Pfam" id="PF17479">
    <property type="entry name" value="DUF3048_C"/>
    <property type="match status" value="1"/>
</dbReference>
<protein>
    <recommendedName>
        <fullName evidence="6">DUF3048 domain-containing protein</fullName>
    </recommendedName>
</protein>
<dbReference type="AlphaFoldDB" id="A0A2G9YQW0"/>